<protein>
    <submittedName>
        <fullName evidence="1">Uncharacterized protein</fullName>
    </submittedName>
</protein>
<dbReference type="EMBL" id="JAAALK010000287">
    <property type="protein sequence ID" value="KAG8060790.1"/>
    <property type="molecule type" value="Genomic_DNA"/>
</dbReference>
<keyword evidence="2" id="KW-1185">Reference proteome</keyword>
<name>A0A8J5SFD6_ZIZPA</name>
<evidence type="ECO:0000313" key="2">
    <source>
        <dbReference type="Proteomes" id="UP000729402"/>
    </source>
</evidence>
<organism evidence="1 2">
    <name type="scientific">Zizania palustris</name>
    <name type="common">Northern wild rice</name>
    <dbReference type="NCBI Taxonomy" id="103762"/>
    <lineage>
        <taxon>Eukaryota</taxon>
        <taxon>Viridiplantae</taxon>
        <taxon>Streptophyta</taxon>
        <taxon>Embryophyta</taxon>
        <taxon>Tracheophyta</taxon>
        <taxon>Spermatophyta</taxon>
        <taxon>Magnoliopsida</taxon>
        <taxon>Liliopsida</taxon>
        <taxon>Poales</taxon>
        <taxon>Poaceae</taxon>
        <taxon>BOP clade</taxon>
        <taxon>Oryzoideae</taxon>
        <taxon>Oryzeae</taxon>
        <taxon>Zizaniinae</taxon>
        <taxon>Zizania</taxon>
    </lineage>
</organism>
<proteinExistence type="predicted"/>
<reference evidence="1" key="1">
    <citation type="journal article" date="2021" name="bioRxiv">
        <title>Whole Genome Assembly and Annotation of Northern Wild Rice, Zizania palustris L., Supports a Whole Genome Duplication in the Zizania Genus.</title>
        <authorList>
            <person name="Haas M."/>
            <person name="Kono T."/>
            <person name="Macchietto M."/>
            <person name="Millas R."/>
            <person name="McGilp L."/>
            <person name="Shao M."/>
            <person name="Duquette J."/>
            <person name="Hirsch C.N."/>
            <person name="Kimball J."/>
        </authorList>
    </citation>
    <scope>NUCLEOTIDE SEQUENCE</scope>
    <source>
        <tissue evidence="1">Fresh leaf tissue</tissue>
    </source>
</reference>
<comment type="caution">
    <text evidence="1">The sequence shown here is derived from an EMBL/GenBank/DDBJ whole genome shotgun (WGS) entry which is preliminary data.</text>
</comment>
<sequence length="87" mass="9361">MSGQSVADDNSGKKDDDPITTILNRLGAIEDMMRPLLPLAGQVAAIEITLHDQIQQQQLLSADLLRVEHGQAGSKAPPAGSRRQMDD</sequence>
<gene>
    <name evidence="1" type="ORF">GUJ93_ZPchr0002g25042</name>
</gene>
<reference evidence="1" key="2">
    <citation type="submission" date="2021-02" db="EMBL/GenBank/DDBJ databases">
        <authorList>
            <person name="Kimball J.A."/>
            <person name="Haas M.W."/>
            <person name="Macchietto M."/>
            <person name="Kono T."/>
            <person name="Duquette J."/>
            <person name="Shao M."/>
        </authorList>
    </citation>
    <scope>NUCLEOTIDE SEQUENCE</scope>
    <source>
        <tissue evidence="1">Fresh leaf tissue</tissue>
    </source>
</reference>
<accession>A0A8J5SFD6</accession>
<evidence type="ECO:0000313" key="1">
    <source>
        <dbReference type="EMBL" id="KAG8060790.1"/>
    </source>
</evidence>
<dbReference type="AlphaFoldDB" id="A0A8J5SFD6"/>
<dbReference type="Proteomes" id="UP000729402">
    <property type="component" value="Unassembled WGS sequence"/>
</dbReference>